<comment type="similarity">
    <text evidence="2">Belongs to the 2H phosphoesterase superfamily. ThpR family.</text>
</comment>
<dbReference type="Gene3D" id="3.90.1140.10">
    <property type="entry name" value="Cyclic phosphodiesterase"/>
    <property type="match status" value="1"/>
</dbReference>
<comment type="function">
    <text evidence="2">Hydrolyzes RNA 2',3'-cyclic phosphodiester to an RNA 2'-phosphomonoester.</text>
</comment>
<dbReference type="EC" id="3.1.4.58" evidence="2"/>
<evidence type="ECO:0000259" key="3">
    <source>
        <dbReference type="Pfam" id="PF02834"/>
    </source>
</evidence>
<dbReference type="PANTHER" id="PTHR35561">
    <property type="entry name" value="RNA 2',3'-CYCLIC PHOSPHODIESTERASE"/>
    <property type="match status" value="1"/>
</dbReference>
<proteinExistence type="inferred from homology"/>
<feature type="domain" description="Phosphoesterase HXTX" evidence="3">
    <location>
        <begin position="102"/>
        <end position="176"/>
    </location>
</feature>
<dbReference type="GO" id="GO:0008664">
    <property type="term" value="F:RNA 2',3'-cyclic 3'-phosphodiesterase activity"/>
    <property type="evidence" value="ECO:0007669"/>
    <property type="project" value="UniProtKB-EC"/>
</dbReference>
<organism evidence="4 5">
    <name type="scientific">Nitrospina gracilis (strain 3/211)</name>
    <dbReference type="NCBI Taxonomy" id="1266370"/>
    <lineage>
        <taxon>Bacteria</taxon>
        <taxon>Pseudomonadati</taxon>
        <taxon>Nitrospinota/Tectimicrobiota group</taxon>
        <taxon>Nitrospinota</taxon>
        <taxon>Nitrospinia</taxon>
        <taxon>Nitrospinales</taxon>
        <taxon>Nitrospinaceae</taxon>
        <taxon>Nitrospina</taxon>
    </lineage>
</organism>
<dbReference type="STRING" id="1266370.NITGR_980075"/>
<dbReference type="GO" id="GO:0004113">
    <property type="term" value="F:2',3'-cyclic-nucleotide 3'-phosphodiesterase activity"/>
    <property type="evidence" value="ECO:0007669"/>
    <property type="project" value="InterPro"/>
</dbReference>
<feature type="active site" description="Proton acceptor" evidence="2">
    <location>
        <position position="130"/>
    </location>
</feature>
<dbReference type="NCBIfam" id="TIGR02258">
    <property type="entry name" value="2_5_ligase"/>
    <property type="match status" value="1"/>
</dbReference>
<sequence length="194" mass="21384">MLAIRTFIAVLVPSITLNTLSAIQDRFKKLGLHATWTRPGNIHLTLKFLGDTDPQRIPEITKALDGLAAGHRPFQVSLGGLGVFPGWKKPRVVWVGLDDRDGHLASLQSGVESAVERLGWPRENRPFSPHLTLGRIKSPKGCERLKREMDDLGNMDASPFQVASFSLIQSELTPKGSNYTVLKEISLQGRSPDP</sequence>
<evidence type="ECO:0000313" key="4">
    <source>
        <dbReference type="EMBL" id="CCQ92200.1"/>
    </source>
</evidence>
<dbReference type="EMBL" id="CAQJ01000108">
    <property type="protein sequence ID" value="CCQ92200.1"/>
    <property type="molecule type" value="Genomic_DNA"/>
</dbReference>
<dbReference type="HOGENOM" id="CLU_081251_1_1_0"/>
<dbReference type="InterPro" id="IPR009097">
    <property type="entry name" value="Cyclic_Pdiesterase"/>
</dbReference>
<feature type="short sequence motif" description="HXTX 1" evidence="2">
    <location>
        <begin position="43"/>
        <end position="46"/>
    </location>
</feature>
<dbReference type="InParanoid" id="M1Z2I0"/>
<dbReference type="AlphaFoldDB" id="M1Z2I0"/>
<dbReference type="SUPFAM" id="SSF55144">
    <property type="entry name" value="LigT-like"/>
    <property type="match status" value="1"/>
</dbReference>
<feature type="active site" description="Proton donor" evidence="2">
    <location>
        <position position="43"/>
    </location>
</feature>
<gene>
    <name evidence="4" type="ORF">NITGR_980075</name>
</gene>
<reference evidence="4 5" key="1">
    <citation type="journal article" date="2013" name="Front. Microbiol.">
        <title>The genome of Nitrospina gracilis illuminates the metabolism and evolution of the major marine nitrite oxidizer.</title>
        <authorList>
            <person name="Luecker S."/>
            <person name="Nowka B."/>
            <person name="Rattei T."/>
            <person name="Spieck E."/>
            <person name="and Daims H."/>
        </authorList>
    </citation>
    <scope>NUCLEOTIDE SEQUENCE [LARGE SCALE GENOMIC DNA]</scope>
    <source>
        <strain evidence="4 5">3/211</strain>
    </source>
</reference>
<keyword evidence="1 2" id="KW-0378">Hydrolase</keyword>
<dbReference type="Proteomes" id="UP000011704">
    <property type="component" value="Unassembled WGS sequence"/>
</dbReference>
<accession>M1Z2I0</accession>
<comment type="catalytic activity">
    <reaction evidence="2">
        <text>a 3'-end 2',3'-cyclophospho-ribonucleotide-RNA + H2O = a 3'-end 2'-phospho-ribonucleotide-RNA + H(+)</text>
        <dbReference type="Rhea" id="RHEA:11828"/>
        <dbReference type="Rhea" id="RHEA-COMP:10464"/>
        <dbReference type="Rhea" id="RHEA-COMP:17353"/>
        <dbReference type="ChEBI" id="CHEBI:15377"/>
        <dbReference type="ChEBI" id="CHEBI:15378"/>
        <dbReference type="ChEBI" id="CHEBI:83064"/>
        <dbReference type="ChEBI" id="CHEBI:173113"/>
        <dbReference type="EC" id="3.1.4.58"/>
    </reaction>
</comment>
<feature type="domain" description="Phosphoesterase HXTX" evidence="3">
    <location>
        <begin position="18"/>
        <end position="94"/>
    </location>
</feature>
<dbReference type="Pfam" id="PF02834">
    <property type="entry name" value="LigT_PEase"/>
    <property type="match status" value="2"/>
</dbReference>
<name>M1Z2I0_NITG3</name>
<dbReference type="InterPro" id="IPR004175">
    <property type="entry name" value="RNA_CPDase"/>
</dbReference>
<dbReference type="PANTHER" id="PTHR35561:SF1">
    <property type="entry name" value="RNA 2',3'-CYCLIC PHOSPHODIESTERASE"/>
    <property type="match status" value="1"/>
</dbReference>
<feature type="short sequence motif" description="HXTX 2" evidence="2">
    <location>
        <begin position="130"/>
        <end position="133"/>
    </location>
</feature>
<comment type="caution">
    <text evidence="4">The sequence shown here is derived from an EMBL/GenBank/DDBJ whole genome shotgun (WGS) entry which is preliminary data.</text>
</comment>
<protein>
    <recommendedName>
        <fullName evidence="2">RNA 2',3'-cyclic phosphodiesterase</fullName>
        <shortName evidence="2">RNA 2',3'-CPDase</shortName>
        <ecNumber evidence="2">3.1.4.58</ecNumber>
    </recommendedName>
</protein>
<dbReference type="RefSeq" id="WP_005011851.1">
    <property type="nucleotide sequence ID" value="NZ_HG422173.1"/>
</dbReference>
<evidence type="ECO:0000256" key="1">
    <source>
        <dbReference type="ARBA" id="ARBA00022801"/>
    </source>
</evidence>
<dbReference type="HAMAP" id="MF_01940">
    <property type="entry name" value="RNA_CPDase"/>
    <property type="match status" value="1"/>
</dbReference>
<dbReference type="InterPro" id="IPR014051">
    <property type="entry name" value="Phosphoesterase_HXTX"/>
</dbReference>
<evidence type="ECO:0000256" key="2">
    <source>
        <dbReference type="HAMAP-Rule" id="MF_01940"/>
    </source>
</evidence>
<evidence type="ECO:0000313" key="5">
    <source>
        <dbReference type="Proteomes" id="UP000011704"/>
    </source>
</evidence>
<keyword evidence="5" id="KW-1185">Reference proteome</keyword>
<dbReference type="OrthoDB" id="9787070at2"/>